<feature type="binding site" evidence="6">
    <location>
        <begin position="12"/>
        <end position="17"/>
    </location>
    <ligand>
        <name>ATP</name>
        <dbReference type="ChEBI" id="CHEBI:30616"/>
    </ligand>
</feature>
<dbReference type="InterPro" id="IPR041706">
    <property type="entry name" value="YchF_N"/>
</dbReference>
<accession>A0A1F7H1V9</accession>
<dbReference type="InterPro" id="IPR013029">
    <property type="entry name" value="YchF_C"/>
</dbReference>
<dbReference type="CDD" id="cd04867">
    <property type="entry name" value="TGS_YchF_OLA1"/>
    <property type="match status" value="1"/>
</dbReference>
<dbReference type="FunFam" id="3.10.20.30:FF:000001">
    <property type="entry name" value="Ribosome-binding ATPase YchF"/>
    <property type="match status" value="1"/>
</dbReference>
<keyword evidence="4 6" id="KW-0067">ATP-binding</keyword>
<dbReference type="CDD" id="cd01900">
    <property type="entry name" value="YchF"/>
    <property type="match status" value="1"/>
</dbReference>
<evidence type="ECO:0000256" key="4">
    <source>
        <dbReference type="ARBA" id="ARBA00022840"/>
    </source>
</evidence>
<dbReference type="Gene3D" id="3.40.50.300">
    <property type="entry name" value="P-loop containing nucleotide triphosphate hydrolases"/>
    <property type="match status" value="1"/>
</dbReference>
<keyword evidence="3 6" id="KW-0547">Nucleotide-binding</keyword>
<evidence type="ECO:0000313" key="10">
    <source>
        <dbReference type="Proteomes" id="UP000177913"/>
    </source>
</evidence>
<dbReference type="SUPFAM" id="SSF81271">
    <property type="entry name" value="TGS-like"/>
    <property type="match status" value="1"/>
</dbReference>
<name>A0A1F7H1V9_9BACT</name>
<dbReference type="InterPro" id="IPR006073">
    <property type="entry name" value="GTP-bd"/>
</dbReference>
<dbReference type="Pfam" id="PF01926">
    <property type="entry name" value="MMR_HSR1"/>
    <property type="match status" value="1"/>
</dbReference>
<evidence type="ECO:0000259" key="7">
    <source>
        <dbReference type="PROSITE" id="PS51710"/>
    </source>
</evidence>
<evidence type="ECO:0000256" key="6">
    <source>
        <dbReference type="HAMAP-Rule" id="MF_00944"/>
    </source>
</evidence>
<dbReference type="GO" id="GO:0016887">
    <property type="term" value="F:ATP hydrolysis activity"/>
    <property type="evidence" value="ECO:0007669"/>
    <property type="project" value="UniProtKB-UniRule"/>
</dbReference>
<comment type="cofactor">
    <cofactor evidence="1">
        <name>Mg(2+)</name>
        <dbReference type="ChEBI" id="CHEBI:18420"/>
    </cofactor>
</comment>
<evidence type="ECO:0000256" key="1">
    <source>
        <dbReference type="ARBA" id="ARBA00001946"/>
    </source>
</evidence>
<reference evidence="9 10" key="1">
    <citation type="journal article" date="2016" name="Nat. Commun.">
        <title>Thousands of microbial genomes shed light on interconnected biogeochemical processes in an aquifer system.</title>
        <authorList>
            <person name="Anantharaman K."/>
            <person name="Brown C.T."/>
            <person name="Hug L.A."/>
            <person name="Sharon I."/>
            <person name="Castelle C.J."/>
            <person name="Probst A.J."/>
            <person name="Thomas B.C."/>
            <person name="Singh A."/>
            <person name="Wilkins M.J."/>
            <person name="Karaoz U."/>
            <person name="Brodie E.L."/>
            <person name="Williams K.H."/>
            <person name="Hubbard S.S."/>
            <person name="Banfield J.F."/>
        </authorList>
    </citation>
    <scope>NUCLEOTIDE SEQUENCE [LARGE SCALE GENOMIC DNA]</scope>
</reference>
<dbReference type="PANTHER" id="PTHR23305:SF18">
    <property type="entry name" value="OBG-TYPE G DOMAIN-CONTAINING PROTEIN"/>
    <property type="match status" value="1"/>
</dbReference>
<dbReference type="EMBL" id="MFZO01000019">
    <property type="protein sequence ID" value="OGK25033.1"/>
    <property type="molecule type" value="Genomic_DNA"/>
</dbReference>
<dbReference type="InterPro" id="IPR023192">
    <property type="entry name" value="TGS-like_dom_sf"/>
</dbReference>
<dbReference type="Pfam" id="PF06071">
    <property type="entry name" value="YchF-GTPase_C"/>
    <property type="match status" value="1"/>
</dbReference>
<keyword evidence="2" id="KW-0479">Metal-binding</keyword>
<keyword evidence="5" id="KW-0460">Magnesium</keyword>
<comment type="similarity">
    <text evidence="6">Belongs to the TRAFAC class OBG-HflX-like GTPase superfamily. OBG GTPase family. YchF/OLA1 subfamily.</text>
</comment>
<dbReference type="GO" id="GO:0005737">
    <property type="term" value="C:cytoplasm"/>
    <property type="evidence" value="ECO:0007669"/>
    <property type="project" value="TreeGrafter"/>
</dbReference>
<evidence type="ECO:0000313" key="9">
    <source>
        <dbReference type="EMBL" id="OGK25033.1"/>
    </source>
</evidence>
<dbReference type="HAMAP" id="MF_00944">
    <property type="entry name" value="YchF_OLA1_ATPase"/>
    <property type="match status" value="1"/>
</dbReference>
<evidence type="ECO:0000256" key="3">
    <source>
        <dbReference type="ARBA" id="ARBA00022741"/>
    </source>
</evidence>
<dbReference type="FunFam" id="1.10.150.300:FF:000001">
    <property type="entry name" value="Ribosome-binding ATPase YchF"/>
    <property type="match status" value="1"/>
</dbReference>
<dbReference type="Gene3D" id="3.10.20.30">
    <property type="match status" value="1"/>
</dbReference>
<dbReference type="InterPro" id="IPR012676">
    <property type="entry name" value="TGS-like"/>
</dbReference>
<dbReference type="SUPFAM" id="SSF52540">
    <property type="entry name" value="P-loop containing nucleoside triphosphate hydrolases"/>
    <property type="match status" value="1"/>
</dbReference>
<dbReference type="InterPro" id="IPR012675">
    <property type="entry name" value="Beta-grasp_dom_sf"/>
</dbReference>
<comment type="function">
    <text evidence="6">ATPase that binds to both the 70S ribosome and the 50S ribosomal subunit in a nucleotide-independent manner.</text>
</comment>
<dbReference type="InterPro" id="IPR004396">
    <property type="entry name" value="ATPase_YchF/OLA1"/>
</dbReference>
<sequence length="382" mass="42867">MKLLVGIVGLPNVGKSTLFNALLKKQIANVANYPFCTIDPNVGVIEVPDKRLPVLAKIVNTQKIIPAVIEFYDIAGLVKGASKGEGLGNKFLSHIREVSVIVHVVRLFEDGDVIHVSNKVNPKGDIETVESELMIADLETLSKQQEPRSNASKEEKEQYEVIKIVKEKLNQGIPVRNLNLTKENEQSINRLNLLTMKPVIYLFNVSEKQLENKEETEKKINEWLSVIASKAKRSQKEIASAPPAPRNDGSPYLYLNAKLETDVLTFFEEEQKEYLKQFNLEETGLNRLIKKAYETLGLISFLTAGEKEVRAWTIERGTFAPQAAAVIHTDFEKHFIKADIITYDDFVKADGWIKAKELGKVLSAGKEYVMKEGDVVDFKVGV</sequence>
<dbReference type="GO" id="GO:0046872">
    <property type="term" value="F:metal ion binding"/>
    <property type="evidence" value="ECO:0007669"/>
    <property type="project" value="UniProtKB-KW"/>
</dbReference>
<proteinExistence type="inferred from homology"/>
<comment type="caution">
    <text evidence="9">The sequence shown here is derived from an EMBL/GenBank/DDBJ whole genome shotgun (WGS) entry which is preliminary data.</text>
</comment>
<evidence type="ECO:0000256" key="5">
    <source>
        <dbReference type="ARBA" id="ARBA00022842"/>
    </source>
</evidence>
<evidence type="ECO:0000256" key="2">
    <source>
        <dbReference type="ARBA" id="ARBA00022723"/>
    </source>
</evidence>
<feature type="domain" description="TGS" evidence="8">
    <location>
        <begin position="297"/>
        <end position="380"/>
    </location>
</feature>
<dbReference type="InterPro" id="IPR031167">
    <property type="entry name" value="G_OBG"/>
</dbReference>
<dbReference type="Proteomes" id="UP000177913">
    <property type="component" value="Unassembled WGS sequence"/>
</dbReference>
<dbReference type="PROSITE" id="PS51880">
    <property type="entry name" value="TGS"/>
    <property type="match status" value="1"/>
</dbReference>
<protein>
    <recommendedName>
        <fullName evidence="6">Ribosome-binding ATPase YchF</fullName>
    </recommendedName>
</protein>
<dbReference type="PIRSF" id="PIRSF006641">
    <property type="entry name" value="CHP00092"/>
    <property type="match status" value="1"/>
</dbReference>
<dbReference type="AlphaFoldDB" id="A0A1F7H1V9"/>
<dbReference type="Gene3D" id="1.10.150.300">
    <property type="entry name" value="TGS-like domain"/>
    <property type="match status" value="1"/>
</dbReference>
<gene>
    <name evidence="6" type="primary">ychF</name>
    <name evidence="9" type="ORF">A3C25_03170</name>
</gene>
<dbReference type="PRINTS" id="PR00326">
    <property type="entry name" value="GTP1OBG"/>
</dbReference>
<dbReference type="PROSITE" id="PS51710">
    <property type="entry name" value="G_OBG"/>
    <property type="match status" value="1"/>
</dbReference>
<dbReference type="GO" id="GO:0005525">
    <property type="term" value="F:GTP binding"/>
    <property type="evidence" value="ECO:0007669"/>
    <property type="project" value="InterPro"/>
</dbReference>
<feature type="domain" description="OBG-type G" evidence="7">
    <location>
        <begin position="3"/>
        <end position="275"/>
    </location>
</feature>
<dbReference type="PANTHER" id="PTHR23305">
    <property type="entry name" value="OBG GTPASE FAMILY"/>
    <property type="match status" value="1"/>
</dbReference>
<organism evidence="9 10">
    <name type="scientific">Candidatus Roizmanbacteria bacterium RIFCSPHIGHO2_02_FULL_38_11</name>
    <dbReference type="NCBI Taxonomy" id="1802039"/>
    <lineage>
        <taxon>Bacteria</taxon>
        <taxon>Candidatus Roizmaniibacteriota</taxon>
    </lineage>
</organism>
<dbReference type="InterPro" id="IPR027417">
    <property type="entry name" value="P-loop_NTPase"/>
</dbReference>
<dbReference type="InterPro" id="IPR004095">
    <property type="entry name" value="TGS"/>
</dbReference>
<dbReference type="GO" id="GO:0043023">
    <property type="term" value="F:ribosomal large subunit binding"/>
    <property type="evidence" value="ECO:0007669"/>
    <property type="project" value="UniProtKB-UniRule"/>
</dbReference>
<evidence type="ECO:0000259" key="8">
    <source>
        <dbReference type="PROSITE" id="PS51880"/>
    </source>
</evidence>
<dbReference type="NCBIfam" id="TIGR00092">
    <property type="entry name" value="redox-regulated ATPase YchF"/>
    <property type="match status" value="1"/>
</dbReference>
<dbReference type="GO" id="GO:0005524">
    <property type="term" value="F:ATP binding"/>
    <property type="evidence" value="ECO:0007669"/>
    <property type="project" value="UniProtKB-UniRule"/>
</dbReference>